<dbReference type="AlphaFoldDB" id="Q16Z73"/>
<reference evidence="4" key="3">
    <citation type="submission" date="2012-09" db="EMBL/GenBank/DDBJ databases">
        <authorList>
            <consortium name="VectorBase"/>
        </authorList>
    </citation>
    <scope>NUCLEOTIDE SEQUENCE</scope>
    <source>
        <strain evidence="4">Liverpool</strain>
    </source>
</reference>
<dbReference type="PaxDb" id="7159-AAEL008289-PA"/>
<dbReference type="InterPro" id="IPR050468">
    <property type="entry name" value="Cuticle_Struct_Prot"/>
</dbReference>
<evidence type="ECO:0000256" key="1">
    <source>
        <dbReference type="ARBA" id="ARBA00022460"/>
    </source>
</evidence>
<accession>Q16Z73</accession>
<feature type="region of interest" description="Disordered" evidence="3">
    <location>
        <begin position="1"/>
        <end position="20"/>
    </location>
</feature>
<name>Q16Z73_AEDAE</name>
<dbReference type="PROSITE" id="PS00233">
    <property type="entry name" value="CHIT_BIND_RR_1"/>
    <property type="match status" value="1"/>
</dbReference>
<organism evidence="4 5">
    <name type="scientific">Aedes aegypti</name>
    <name type="common">Yellowfever mosquito</name>
    <name type="synonym">Culex aegypti</name>
    <dbReference type="NCBI Taxonomy" id="7159"/>
    <lineage>
        <taxon>Eukaryota</taxon>
        <taxon>Metazoa</taxon>
        <taxon>Ecdysozoa</taxon>
        <taxon>Arthropoda</taxon>
        <taxon>Hexapoda</taxon>
        <taxon>Insecta</taxon>
        <taxon>Pterygota</taxon>
        <taxon>Neoptera</taxon>
        <taxon>Endopterygota</taxon>
        <taxon>Diptera</taxon>
        <taxon>Nematocera</taxon>
        <taxon>Culicoidea</taxon>
        <taxon>Culicidae</taxon>
        <taxon>Culicinae</taxon>
        <taxon>Aedini</taxon>
        <taxon>Aedes</taxon>
        <taxon>Stegomyia</taxon>
    </lineage>
</organism>
<dbReference type="PRINTS" id="PR00947">
    <property type="entry name" value="CUTICLE"/>
</dbReference>
<dbReference type="PANTHER" id="PTHR10380:SF237">
    <property type="entry name" value="CUTICULAR PROTEIN 65AU, ISOFORM A-RELATED"/>
    <property type="match status" value="1"/>
</dbReference>
<dbReference type="EMBL" id="CH477496">
    <property type="protein sequence ID" value="EAT39950.1"/>
    <property type="molecule type" value="Genomic_DNA"/>
</dbReference>
<dbReference type="InterPro" id="IPR031311">
    <property type="entry name" value="CHIT_BIND_RR_consensus"/>
</dbReference>
<dbReference type="PhylomeDB" id="Q16Z73"/>
<reference evidence="4" key="2">
    <citation type="journal article" date="2007" name="Science">
        <title>Genome sequence of Aedes aegypti, a major arbovirus vector.</title>
        <authorList>
            <person name="Nene V."/>
            <person name="Wortman J.R."/>
            <person name="Lawson D."/>
            <person name="Haas B."/>
            <person name="Kodira C."/>
            <person name="Tu Z.J."/>
            <person name="Loftus B."/>
            <person name="Xi Z."/>
            <person name="Megy K."/>
            <person name="Grabherr M."/>
            <person name="Ren Q."/>
            <person name="Zdobnov E.M."/>
            <person name="Lobo N.F."/>
            <person name="Campbell K.S."/>
            <person name="Brown S.E."/>
            <person name="Bonaldo M.F."/>
            <person name="Zhu J."/>
            <person name="Sinkins S.P."/>
            <person name="Hogenkamp D.G."/>
            <person name="Amedeo P."/>
            <person name="Arensburger P."/>
            <person name="Atkinson P.W."/>
            <person name="Bidwell S."/>
            <person name="Biedler J."/>
            <person name="Birney E."/>
            <person name="Bruggner R.V."/>
            <person name="Costas J."/>
            <person name="Coy M.R."/>
            <person name="Crabtree J."/>
            <person name="Crawford M."/>
            <person name="Debruyn B."/>
            <person name="Decaprio D."/>
            <person name="Eiglmeier K."/>
            <person name="Eisenstadt E."/>
            <person name="El-Dorry H."/>
            <person name="Gelbart W.M."/>
            <person name="Gomes S.L."/>
            <person name="Hammond M."/>
            <person name="Hannick L.I."/>
            <person name="Hogan J.R."/>
            <person name="Holmes M.H."/>
            <person name="Jaffe D."/>
            <person name="Johnston J.S."/>
            <person name="Kennedy R.C."/>
            <person name="Koo H."/>
            <person name="Kravitz S."/>
            <person name="Kriventseva E.V."/>
            <person name="Kulp D."/>
            <person name="Labutti K."/>
            <person name="Lee E."/>
            <person name="Li S."/>
            <person name="Lovin D.D."/>
            <person name="Mao C."/>
            <person name="Mauceli E."/>
            <person name="Menck C.F."/>
            <person name="Miller J.R."/>
            <person name="Montgomery P."/>
            <person name="Mori A."/>
            <person name="Nascimento A.L."/>
            <person name="Naveira H.F."/>
            <person name="Nusbaum C."/>
            <person name="O'leary S."/>
            <person name="Orvis J."/>
            <person name="Pertea M."/>
            <person name="Quesneville H."/>
            <person name="Reidenbach K.R."/>
            <person name="Rogers Y.H."/>
            <person name="Roth C.W."/>
            <person name="Schneider J.R."/>
            <person name="Schatz M."/>
            <person name="Shumway M."/>
            <person name="Stanke M."/>
            <person name="Stinson E.O."/>
            <person name="Tubio J.M."/>
            <person name="Vanzee J.P."/>
            <person name="Verjovski-Almeida S."/>
            <person name="Werner D."/>
            <person name="White O."/>
            <person name="Wyder S."/>
            <person name="Zeng Q."/>
            <person name="Zhao Q."/>
            <person name="Zhao Y."/>
            <person name="Hill C.A."/>
            <person name="Raikhel A.S."/>
            <person name="Soares M.B."/>
            <person name="Knudson D.L."/>
            <person name="Lee N.H."/>
            <person name="Galagan J."/>
            <person name="Salzberg S.L."/>
            <person name="Paulsen I.T."/>
            <person name="Dimopoulos G."/>
            <person name="Collins F.H."/>
            <person name="Birren B."/>
            <person name="Fraser-Liggett C.M."/>
            <person name="Severson D.W."/>
        </authorList>
    </citation>
    <scope>NUCLEOTIDE SEQUENCE [LARGE SCALE GENOMIC DNA]</scope>
    <source>
        <strain evidence="4">Liverpool</strain>
    </source>
</reference>
<keyword evidence="1 2" id="KW-0193">Cuticle</keyword>
<sequence>MFNNAPRARQRIGQNVEKEGSRHGDAIFSHNLAASDPQSPVCAHATRPDASLLFFKIHITPHMKYGPILTDRSALPYFQIIVSALAAVALAQNPDAEAQILSSDSVVNPDGSYAWNYETSNGIRAQEEGVGGQSAQGSASWTDRDGTPIQLTYVADVNGFQPQGAHLPREGPAPAHVLKTLEFIRANPPKDDPNFNIQALEAEIARLQALQ</sequence>
<dbReference type="STRING" id="7159.Q16Z73"/>
<dbReference type="Pfam" id="PF00379">
    <property type="entry name" value="Chitin_bind_4"/>
    <property type="match status" value="1"/>
</dbReference>
<dbReference type="GO" id="GO:0008010">
    <property type="term" value="F:structural constituent of chitin-based larval cuticle"/>
    <property type="evidence" value="ECO:0007669"/>
    <property type="project" value="TreeGrafter"/>
</dbReference>
<reference evidence="4" key="1">
    <citation type="submission" date="2005-10" db="EMBL/GenBank/DDBJ databases">
        <authorList>
            <person name="Loftus B.J."/>
            <person name="Nene V.M."/>
            <person name="Hannick L.I."/>
            <person name="Bidwell S."/>
            <person name="Haas B."/>
            <person name="Amedeo P."/>
            <person name="Orvis J."/>
            <person name="Wortman J.R."/>
            <person name="White O.R."/>
            <person name="Salzberg S."/>
            <person name="Shumway M."/>
            <person name="Koo H."/>
            <person name="Zhao Y."/>
            <person name="Holmes M."/>
            <person name="Miller J."/>
            <person name="Schatz M."/>
            <person name="Pop M."/>
            <person name="Pai G."/>
            <person name="Utterback T."/>
            <person name="Rogers Y.-H."/>
            <person name="Kravitz S."/>
            <person name="Fraser C.M."/>
        </authorList>
    </citation>
    <scope>NUCLEOTIDE SEQUENCE</scope>
    <source>
        <strain evidence="4">Liverpool</strain>
    </source>
</reference>
<evidence type="ECO:0000313" key="4">
    <source>
        <dbReference type="EMBL" id="EAT39950.1"/>
    </source>
</evidence>
<dbReference type="Proteomes" id="UP000682892">
    <property type="component" value="Chromosome 2"/>
</dbReference>
<dbReference type="InterPro" id="IPR000618">
    <property type="entry name" value="Insect_cuticle"/>
</dbReference>
<evidence type="ECO:0000256" key="3">
    <source>
        <dbReference type="SAM" id="MobiDB-lite"/>
    </source>
</evidence>
<evidence type="ECO:0000256" key="2">
    <source>
        <dbReference type="PROSITE-ProRule" id="PRU00497"/>
    </source>
</evidence>
<evidence type="ECO:0000313" key="5">
    <source>
        <dbReference type="Proteomes" id="UP000682892"/>
    </source>
</evidence>
<gene>
    <name evidence="4" type="ORF">AaeL_AAEL008289</name>
</gene>
<dbReference type="HOGENOM" id="CLU_1305760_0_0_1"/>
<dbReference type="PANTHER" id="PTHR10380">
    <property type="entry name" value="CUTICLE PROTEIN"/>
    <property type="match status" value="1"/>
</dbReference>
<dbReference type="OMA" id="WHDEASS"/>
<dbReference type="PROSITE" id="PS51155">
    <property type="entry name" value="CHIT_BIND_RR_2"/>
    <property type="match status" value="1"/>
</dbReference>
<protein>
    <submittedName>
        <fullName evidence="4">AAEL008289-PA</fullName>
    </submittedName>
</protein>
<dbReference type="eggNOG" id="ENOG502T9GA">
    <property type="taxonomic scope" value="Eukaryota"/>
</dbReference>
<proteinExistence type="predicted"/>
<dbReference type="GO" id="GO:0062129">
    <property type="term" value="C:chitin-based extracellular matrix"/>
    <property type="evidence" value="ECO:0007669"/>
    <property type="project" value="TreeGrafter"/>
</dbReference>
<dbReference type="VEuPathDB" id="VectorBase:AAEL008289"/>